<dbReference type="EMBL" id="DWXZ01000195">
    <property type="protein sequence ID" value="HJB38202.1"/>
    <property type="molecule type" value="Genomic_DNA"/>
</dbReference>
<evidence type="ECO:0000313" key="3">
    <source>
        <dbReference type="Proteomes" id="UP000824214"/>
    </source>
</evidence>
<dbReference type="SMART" id="SM00731">
    <property type="entry name" value="SprT"/>
    <property type="match status" value="1"/>
</dbReference>
<feature type="domain" description="SprT-like" evidence="1">
    <location>
        <begin position="4"/>
        <end position="161"/>
    </location>
</feature>
<gene>
    <name evidence="2" type="ORF">H9942_09065</name>
</gene>
<comment type="caution">
    <text evidence="2">The sequence shown here is derived from an EMBL/GenBank/DDBJ whole genome shotgun (WGS) entry which is preliminary data.</text>
</comment>
<reference evidence="2" key="2">
    <citation type="submission" date="2021-04" db="EMBL/GenBank/DDBJ databases">
        <authorList>
            <person name="Gilroy R."/>
        </authorList>
    </citation>
    <scope>NUCLEOTIDE SEQUENCE</scope>
    <source>
        <strain evidence="2">ChiBcolR8-3208</strain>
    </source>
</reference>
<dbReference type="GO" id="GO:0006950">
    <property type="term" value="P:response to stress"/>
    <property type="evidence" value="ECO:0007669"/>
    <property type="project" value="UniProtKB-ARBA"/>
</dbReference>
<dbReference type="Proteomes" id="UP000824214">
    <property type="component" value="Unassembled WGS sequence"/>
</dbReference>
<evidence type="ECO:0000313" key="2">
    <source>
        <dbReference type="EMBL" id="HJB38202.1"/>
    </source>
</evidence>
<sequence length="169" mass="19062">MEKQELDALLAELSAQLRELGIPLGKHIAPQVEVNTRAQRRLGCCVCREGRFTIQVSARLLEDGPLLRATLLHELLHTCYGCQNHGKRWKAYAQRVGEALGVEITRTVPLEGPAQPLRQEPVKYLLQCQSCGRLIPRRRLSKAVKYPSRYRCPCGGKLRRVDVSPLAKE</sequence>
<proteinExistence type="predicted"/>
<protein>
    <submittedName>
        <fullName evidence="2">SprT-like domain-containing protein</fullName>
    </submittedName>
</protein>
<dbReference type="Pfam" id="PF10263">
    <property type="entry name" value="SprT-like"/>
    <property type="match status" value="1"/>
</dbReference>
<dbReference type="InterPro" id="IPR006640">
    <property type="entry name" value="SprT-like_domain"/>
</dbReference>
<reference evidence="2" key="1">
    <citation type="journal article" date="2021" name="PeerJ">
        <title>Extensive microbial diversity within the chicken gut microbiome revealed by metagenomics and culture.</title>
        <authorList>
            <person name="Gilroy R."/>
            <person name="Ravi A."/>
            <person name="Getino M."/>
            <person name="Pursley I."/>
            <person name="Horton D.L."/>
            <person name="Alikhan N.F."/>
            <person name="Baker D."/>
            <person name="Gharbi K."/>
            <person name="Hall N."/>
            <person name="Watson M."/>
            <person name="Adriaenssens E.M."/>
            <person name="Foster-Nyarko E."/>
            <person name="Jarju S."/>
            <person name="Secka A."/>
            <person name="Antonio M."/>
            <person name="Oren A."/>
            <person name="Chaudhuri R.R."/>
            <person name="La Ragione R."/>
            <person name="Hildebrand F."/>
            <person name="Pallen M.J."/>
        </authorList>
    </citation>
    <scope>NUCLEOTIDE SEQUENCE</scope>
    <source>
        <strain evidence="2">ChiBcolR8-3208</strain>
    </source>
</reference>
<dbReference type="AlphaFoldDB" id="A0A9D2LZJ8"/>
<organism evidence="2 3">
    <name type="scientific">Candidatus Acutalibacter ornithocaccae</name>
    <dbReference type="NCBI Taxonomy" id="2838416"/>
    <lineage>
        <taxon>Bacteria</taxon>
        <taxon>Bacillati</taxon>
        <taxon>Bacillota</taxon>
        <taxon>Clostridia</taxon>
        <taxon>Eubacteriales</taxon>
        <taxon>Acutalibacteraceae</taxon>
        <taxon>Acutalibacter</taxon>
    </lineage>
</organism>
<accession>A0A9D2LZJ8</accession>
<evidence type="ECO:0000259" key="1">
    <source>
        <dbReference type="SMART" id="SM00731"/>
    </source>
</evidence>
<name>A0A9D2LZJ8_9FIRM</name>